<sequence length="235" mass="25222">MSTDNSDSRGGQHDAVSLEILLEHLGELRGDDAAADNSAGHDSTAHDTPDQDTPDQDTAAHDVSKVSVGDIIHVVGDRSFAPLLMLVGMLLVSPLSGVPTFPSMVAGIVLLVTSQMLLGREHFWLPARLLNVRVPRDKLHTALRWLQPSARFVDRITRPRLRVLVRGPSIYIIAVICLSIACLLPVMELILFSSSVAGAVLMLFGVALVSRDGLLALFGYSATAITVWVILSAMG</sequence>
<evidence type="ECO:0008006" key="4">
    <source>
        <dbReference type="Google" id="ProtNLM"/>
    </source>
</evidence>
<evidence type="ECO:0000256" key="2">
    <source>
        <dbReference type="SAM" id="Phobius"/>
    </source>
</evidence>
<evidence type="ECO:0000256" key="1">
    <source>
        <dbReference type="SAM" id="MobiDB-lite"/>
    </source>
</evidence>
<feature type="region of interest" description="Disordered" evidence="1">
    <location>
        <begin position="31"/>
        <end position="60"/>
    </location>
</feature>
<dbReference type="PANTHER" id="PTHR41795:SF1">
    <property type="entry name" value="EXOPOLYSACCHARIDE SYNTHESIS PROTEIN"/>
    <property type="match status" value="1"/>
</dbReference>
<dbReference type="EMBL" id="LAZR01000002">
    <property type="protein sequence ID" value="KKO11810.1"/>
    <property type="molecule type" value="Genomic_DNA"/>
</dbReference>
<dbReference type="InterPro" id="IPR010331">
    <property type="entry name" value="ExoD"/>
</dbReference>
<feature type="transmembrane region" description="Helical" evidence="2">
    <location>
        <begin position="214"/>
        <end position="234"/>
    </location>
</feature>
<keyword evidence="2" id="KW-0472">Membrane</keyword>
<dbReference type="Pfam" id="PF06055">
    <property type="entry name" value="ExoD"/>
    <property type="match status" value="1"/>
</dbReference>
<keyword evidence="2" id="KW-0812">Transmembrane</keyword>
<feature type="transmembrane region" description="Helical" evidence="2">
    <location>
        <begin position="163"/>
        <end position="184"/>
    </location>
</feature>
<reference evidence="3" key="1">
    <citation type="journal article" date="2015" name="Nature">
        <title>Complex archaea that bridge the gap between prokaryotes and eukaryotes.</title>
        <authorList>
            <person name="Spang A."/>
            <person name="Saw J.H."/>
            <person name="Jorgensen S.L."/>
            <person name="Zaremba-Niedzwiedzka K."/>
            <person name="Martijn J."/>
            <person name="Lind A.E."/>
            <person name="van Eijk R."/>
            <person name="Schleper C."/>
            <person name="Guy L."/>
            <person name="Ettema T.J."/>
        </authorList>
    </citation>
    <scope>NUCLEOTIDE SEQUENCE</scope>
</reference>
<keyword evidence="2" id="KW-1133">Transmembrane helix</keyword>
<proteinExistence type="predicted"/>
<feature type="transmembrane region" description="Helical" evidence="2">
    <location>
        <begin position="83"/>
        <end position="112"/>
    </location>
</feature>
<protein>
    <recommendedName>
        <fullName evidence="4">Exopolysaccharide synthesis, ExoD</fullName>
    </recommendedName>
</protein>
<dbReference type="AlphaFoldDB" id="A0A0F9W676"/>
<evidence type="ECO:0000313" key="3">
    <source>
        <dbReference type="EMBL" id="KKO11810.1"/>
    </source>
</evidence>
<organism evidence="3">
    <name type="scientific">marine sediment metagenome</name>
    <dbReference type="NCBI Taxonomy" id="412755"/>
    <lineage>
        <taxon>unclassified sequences</taxon>
        <taxon>metagenomes</taxon>
        <taxon>ecological metagenomes</taxon>
    </lineage>
</organism>
<accession>A0A0F9W676</accession>
<dbReference type="PANTHER" id="PTHR41795">
    <property type="entry name" value="EXOPOLYSACCHARIDE SYNTHESIS PROTEIN"/>
    <property type="match status" value="1"/>
</dbReference>
<feature type="transmembrane region" description="Helical" evidence="2">
    <location>
        <begin position="190"/>
        <end position="209"/>
    </location>
</feature>
<gene>
    <name evidence="3" type="ORF">LCGC14_0013140</name>
</gene>
<name>A0A0F9W676_9ZZZZ</name>
<comment type="caution">
    <text evidence="3">The sequence shown here is derived from an EMBL/GenBank/DDBJ whole genome shotgun (WGS) entry which is preliminary data.</text>
</comment>